<sequence>LILTKCGVNMVRTVHTLLLAYTQIFNFVSIACQRAYIGGDSSNDRIKGSGCIPTAATWFTTTTHNFTQNLGALIRKTKSISMRTARVMFTGHQTTNTQYVWHTITLK</sequence>
<protein>
    <submittedName>
        <fullName evidence="1">RNA-dependent RNA polymerase</fullName>
    </submittedName>
</protein>
<accession>A0A0K1LXL8</accession>
<name>A0A0K1LXL8_9BETC</name>
<keyword evidence="1" id="KW-0548">Nucleotidyltransferase</keyword>
<feature type="non-terminal residue" evidence="1">
    <location>
        <position position="107"/>
    </location>
</feature>
<organism evidence="1">
    <name type="scientific">Betacoronavirus 1</name>
    <dbReference type="NCBI Taxonomy" id="694003"/>
    <lineage>
        <taxon>Viruses</taxon>
        <taxon>Riboviria</taxon>
        <taxon>Orthornavirae</taxon>
        <taxon>Pisuviricota</taxon>
        <taxon>Pisoniviricetes</taxon>
        <taxon>Nidovirales</taxon>
        <taxon>Cornidovirineae</taxon>
        <taxon>Coronaviridae</taxon>
        <taxon>Orthocoronavirinae</taxon>
        <taxon>Betacoronavirus</taxon>
        <taxon>Embecovirus</taxon>
        <taxon>Betacoronavirus gravedinis</taxon>
    </lineage>
</organism>
<proteinExistence type="predicted"/>
<gene>
    <name evidence="1" type="primary">RdRp</name>
</gene>
<keyword evidence="1" id="KW-0808">Transferase</keyword>
<evidence type="ECO:0000313" key="1">
    <source>
        <dbReference type="EMBL" id="AKU47215.1"/>
    </source>
</evidence>
<reference evidence="1" key="1">
    <citation type="journal article" date="2015" name="J. Mol. Evol.">
        <title>Coronaviruses Detected in Brazilian Wild Birds Reveal Close Evolutionary Relationships with Beta- and Deltacoronaviruses Isolated From Mammals.</title>
        <authorList>
            <person name="Duraes-Carvalho R."/>
            <person name="Caserta L.C."/>
            <person name="Santos M.B."/>
            <person name="Arns C.W."/>
        </authorList>
    </citation>
    <scope>NUCLEOTIDE SEQUENCE</scope>
    <source>
        <strain evidence="1">A12</strain>
    </source>
</reference>
<feature type="non-terminal residue" evidence="1">
    <location>
        <position position="1"/>
    </location>
</feature>
<dbReference type="GO" id="GO:0003968">
    <property type="term" value="F:RNA-directed RNA polymerase activity"/>
    <property type="evidence" value="ECO:0007669"/>
    <property type="project" value="UniProtKB-KW"/>
</dbReference>
<dbReference type="EMBL" id="KP965433">
    <property type="protein sequence ID" value="AKU47215.1"/>
    <property type="molecule type" value="Genomic_RNA"/>
</dbReference>
<keyword evidence="1" id="KW-0696">RNA-directed RNA polymerase</keyword>